<accession>A0AB34JWR2</accession>
<evidence type="ECO:0000313" key="1">
    <source>
        <dbReference type="EMBL" id="KAL1498765.1"/>
    </source>
</evidence>
<name>A0AB34JWR2_PRYPA</name>
<proteinExistence type="predicted"/>
<evidence type="ECO:0000313" key="2">
    <source>
        <dbReference type="EMBL" id="KAL1525368.1"/>
    </source>
</evidence>
<organism evidence="2 3">
    <name type="scientific">Prymnesium parvum</name>
    <name type="common">Toxic golden alga</name>
    <dbReference type="NCBI Taxonomy" id="97485"/>
    <lineage>
        <taxon>Eukaryota</taxon>
        <taxon>Haptista</taxon>
        <taxon>Haptophyta</taxon>
        <taxon>Prymnesiophyceae</taxon>
        <taxon>Prymnesiales</taxon>
        <taxon>Prymnesiaceae</taxon>
        <taxon>Prymnesium</taxon>
    </lineage>
</organism>
<dbReference type="InterPro" id="IPR005331">
    <property type="entry name" value="Sulfotransferase"/>
</dbReference>
<evidence type="ECO:0000313" key="3">
    <source>
        <dbReference type="Proteomes" id="UP001515480"/>
    </source>
</evidence>
<dbReference type="Pfam" id="PF03567">
    <property type="entry name" value="Sulfotransfer_2"/>
    <property type="match status" value="1"/>
</dbReference>
<dbReference type="Proteomes" id="UP001515480">
    <property type="component" value="Unassembled WGS sequence"/>
</dbReference>
<sequence length="206" mass="23153">MLVRNPYARLISGFKDKVVARPRVSKAGNISRRSSAGIYSKRLKNVPIMPDTPSAFGAFALSVFDRRQRNPHFTLQSDACGLAKGLKYEYYLKQENIDDWYSTLINVMELASVGGCRGKFEVVLPSKDRYFCGWWKSRSPCGRQYVFAKTSCQCYSKEGGNALAALLPAHEQRDILVRGSTLDARVSFLEQKLDRLLSLLSTIGKL</sequence>
<gene>
    <name evidence="1" type="ORF">AB1Y20_014074</name>
    <name evidence="2" type="ORF">AB1Y20_020228</name>
</gene>
<dbReference type="EMBL" id="JBGBPQ010000004">
    <property type="protein sequence ID" value="KAL1525368.1"/>
    <property type="molecule type" value="Genomic_DNA"/>
</dbReference>
<comment type="caution">
    <text evidence="2">The sequence shown here is derived from an EMBL/GenBank/DDBJ whole genome shotgun (WGS) entry which is preliminary data.</text>
</comment>
<reference evidence="2 3" key="1">
    <citation type="journal article" date="2024" name="Science">
        <title>Giant polyketide synthase enzymes in the biosynthesis of giant marine polyether toxins.</title>
        <authorList>
            <person name="Fallon T.R."/>
            <person name="Shende V.V."/>
            <person name="Wierzbicki I.H."/>
            <person name="Pendleton A.L."/>
            <person name="Watervoot N.F."/>
            <person name="Auber R.P."/>
            <person name="Gonzalez D.J."/>
            <person name="Wisecaver J.H."/>
            <person name="Moore B.S."/>
        </authorList>
    </citation>
    <scope>NUCLEOTIDE SEQUENCE [LARGE SCALE GENOMIC DNA]</scope>
    <source>
        <strain evidence="2 3">12B1</strain>
    </source>
</reference>
<protein>
    <recommendedName>
        <fullName evidence="4">Sulfotransferase</fullName>
    </recommendedName>
</protein>
<evidence type="ECO:0008006" key="4">
    <source>
        <dbReference type="Google" id="ProtNLM"/>
    </source>
</evidence>
<dbReference type="GO" id="GO:0016020">
    <property type="term" value="C:membrane"/>
    <property type="evidence" value="ECO:0007669"/>
    <property type="project" value="InterPro"/>
</dbReference>
<dbReference type="EMBL" id="JBGBPQ010000027">
    <property type="protein sequence ID" value="KAL1498765.1"/>
    <property type="molecule type" value="Genomic_DNA"/>
</dbReference>
<dbReference type="GO" id="GO:0008146">
    <property type="term" value="F:sulfotransferase activity"/>
    <property type="evidence" value="ECO:0007669"/>
    <property type="project" value="InterPro"/>
</dbReference>
<dbReference type="AlphaFoldDB" id="A0AB34JWR2"/>
<keyword evidence="3" id="KW-1185">Reference proteome</keyword>